<proteinExistence type="predicted"/>
<evidence type="ECO:0000313" key="1">
    <source>
        <dbReference type="EMBL" id="MBB6716360.1"/>
    </source>
</evidence>
<name>A0A7X0SEX9_9CLOT</name>
<dbReference type="RefSeq" id="WP_185165408.1">
    <property type="nucleotide sequence ID" value="NZ_JACKWY010000013.1"/>
</dbReference>
<organism evidence="1 2">
    <name type="scientific">Clostridium gasigenes</name>
    <dbReference type="NCBI Taxonomy" id="94869"/>
    <lineage>
        <taxon>Bacteria</taxon>
        <taxon>Bacillati</taxon>
        <taxon>Bacillota</taxon>
        <taxon>Clostridia</taxon>
        <taxon>Eubacteriales</taxon>
        <taxon>Clostridiaceae</taxon>
        <taxon>Clostridium</taxon>
    </lineage>
</organism>
<dbReference type="Pfam" id="PF13876">
    <property type="entry name" value="Phage_gp49_66"/>
    <property type="match status" value="1"/>
</dbReference>
<dbReference type="EMBL" id="JACKWY010000013">
    <property type="protein sequence ID" value="MBB6716360.1"/>
    <property type="molecule type" value="Genomic_DNA"/>
</dbReference>
<sequence>MSKYIGIKLVDATEMKLGEYNDFKGWTIPEDENPDTDGYMVKYSNNYISWCPKEQFEKSNLKVEDNPKLPSGVSIGPKMVKDFIRSYEVIERDGKTTIVHATLVNGFKLTEASSCVDPSNYSKEIGIQICLEKIENQIWGLLGFLLQTAFEGVK</sequence>
<reference evidence="1 2" key="1">
    <citation type="submission" date="2020-08" db="EMBL/GenBank/DDBJ databases">
        <title>Clostridia isolated from Swiss meat.</title>
        <authorList>
            <person name="Wambui J."/>
            <person name="Stevens M.J.A."/>
            <person name="Stephan R."/>
        </authorList>
    </citation>
    <scope>NUCLEOTIDE SEQUENCE [LARGE SCALE GENOMIC DNA]</scope>
    <source>
        <strain evidence="1 2">CM001</strain>
    </source>
</reference>
<comment type="caution">
    <text evidence="1">The sequence shown here is derived from an EMBL/GenBank/DDBJ whole genome shotgun (WGS) entry which is preliminary data.</text>
</comment>
<protein>
    <submittedName>
        <fullName evidence="1">Uncharacterized protein</fullName>
    </submittedName>
</protein>
<gene>
    <name evidence="1" type="ORF">H7E68_16775</name>
</gene>
<dbReference type="AlphaFoldDB" id="A0A7X0SEX9"/>
<accession>A0A7X0SEX9</accession>
<dbReference type="InterPro" id="IPR025915">
    <property type="entry name" value="Phage_gp49_66"/>
</dbReference>
<evidence type="ECO:0000313" key="2">
    <source>
        <dbReference type="Proteomes" id="UP000585258"/>
    </source>
</evidence>
<dbReference type="Proteomes" id="UP000585258">
    <property type="component" value="Unassembled WGS sequence"/>
</dbReference>